<keyword evidence="7" id="KW-1185">Reference proteome</keyword>
<dbReference type="InterPro" id="IPR008271">
    <property type="entry name" value="Ser/Thr_kinase_AS"/>
</dbReference>
<name>A0AAV7JAT1_9METZ</name>
<dbReference type="PANTHER" id="PTHR44329:SF288">
    <property type="entry name" value="MITOGEN-ACTIVATED PROTEIN KINASE KINASE KINASE 20"/>
    <property type="match status" value="1"/>
</dbReference>
<protein>
    <submittedName>
        <fullName evidence="6">Leucine-rich repeat serine/threonine-protein kinase 1 isoform X2</fullName>
    </submittedName>
</protein>
<keyword evidence="4" id="KW-0067">ATP-binding</keyword>
<dbReference type="PROSITE" id="PS50011">
    <property type="entry name" value="PROTEIN_KINASE_DOM"/>
    <property type="match status" value="1"/>
</dbReference>
<dbReference type="InterPro" id="IPR051681">
    <property type="entry name" value="Ser/Thr_Kinases-Pseudokinases"/>
</dbReference>
<keyword evidence="1" id="KW-0808">Transferase</keyword>
<dbReference type="Gene3D" id="1.10.510.10">
    <property type="entry name" value="Transferase(Phosphotransferase) domain 1"/>
    <property type="match status" value="1"/>
</dbReference>
<accession>A0AAV7JAT1</accession>
<dbReference type="EMBL" id="JAKMXF010000365">
    <property type="protein sequence ID" value="KAI6645807.1"/>
    <property type="molecule type" value="Genomic_DNA"/>
</dbReference>
<gene>
    <name evidence="6" type="ORF">LOD99_13069</name>
</gene>
<dbReference type="InterPro" id="IPR011009">
    <property type="entry name" value="Kinase-like_dom_sf"/>
</dbReference>
<keyword evidence="2" id="KW-0547">Nucleotide-binding</keyword>
<evidence type="ECO:0000256" key="4">
    <source>
        <dbReference type="ARBA" id="ARBA00022840"/>
    </source>
</evidence>
<evidence type="ECO:0000259" key="5">
    <source>
        <dbReference type="PROSITE" id="PS50011"/>
    </source>
</evidence>
<dbReference type="PANTHER" id="PTHR44329">
    <property type="entry name" value="SERINE/THREONINE-PROTEIN KINASE TNNI3K-RELATED"/>
    <property type="match status" value="1"/>
</dbReference>
<dbReference type="SUPFAM" id="SSF56112">
    <property type="entry name" value="Protein kinase-like (PK-like)"/>
    <property type="match status" value="1"/>
</dbReference>
<evidence type="ECO:0000256" key="3">
    <source>
        <dbReference type="ARBA" id="ARBA00022777"/>
    </source>
</evidence>
<evidence type="ECO:0000313" key="7">
    <source>
        <dbReference type="Proteomes" id="UP001165289"/>
    </source>
</evidence>
<dbReference type="AlphaFoldDB" id="A0AAV7JAT1"/>
<dbReference type="PROSITE" id="PS00108">
    <property type="entry name" value="PROTEIN_KINASE_ST"/>
    <property type="match status" value="1"/>
</dbReference>
<dbReference type="InterPro" id="IPR000719">
    <property type="entry name" value="Prot_kinase_dom"/>
</dbReference>
<sequence length="825" mass="93348">MKIGVGAEGAVYKHMYKGQDVAVKVPSKLNFPHTKRSKEYLDMRKEAVFLQKLQHPYLMGIIAVTTSPLCLVLEYAAHSSLNKVLDYHLQEYGLGSMKNGVLGTILTHQIAIEVASALDYLHRNSIIYFDLKSANLLVMSLDMYSQLHIKLTDYGISEMIVPKGFRGYKGTAGFMAPELFPEEGVFLAVDQKVDVYSYAMFLCELLFGRNPAAGDRNVLDKVRNGVRPVCSSKEIPIHMLNLIQRCWEQLPQMRPSTNEILQELSEVKFVIKNKASNINTRGKITGAYQIVTATLPSEKGIDLTKSMMDSLFPPNRNNITLSNSSSGAKDLSGSYNPEIRGCTPNLQSKFQHINQTDRYEMFDGPTNRADFLDIKSCSTRATTSDDSVVVISSSTEEETDIILMNTTTGEYFNDIRIEYPHVTSILIYNSFMWLAATHDKGDPGVIMMYSLPQMNLMFEEREDCVRKLVAFPIEETEQHMEINLIVVLAREIASYQIQLSGDFLHAKESQRFDIVNFSKSTVYMADGSIGSVCTVNNNELWLCYGKNNAAYLVVLDMSFQVPKVIDVLPPINNVVEVGDIVFAGKCIWLNDKRELNIWKIDYQSRRIHEFSDLVHKKESKYLGRNGSIIQKTPEPSRTRKNMKTKINPHILNFNHKSYSYAEECRASLEITPLKNVNPKMMQKLDYLSQSNRSLKPGLDHIDIIDMYCQAGAVDAPISSLHVGRETVWTFLEDGKICICDANTAFDQLSVLCIIKTQAEYYSAKHLKIPAAITMTDSHVIIIRKASNKEVIDMDGFDYYVEVWHNLTADEIRCYNRVVQAAHRAV</sequence>
<dbReference type="Proteomes" id="UP001165289">
    <property type="component" value="Unassembled WGS sequence"/>
</dbReference>
<keyword evidence="3 6" id="KW-0418">Kinase</keyword>
<evidence type="ECO:0000256" key="2">
    <source>
        <dbReference type="ARBA" id="ARBA00022741"/>
    </source>
</evidence>
<organism evidence="6 7">
    <name type="scientific">Oopsacas minuta</name>
    <dbReference type="NCBI Taxonomy" id="111878"/>
    <lineage>
        <taxon>Eukaryota</taxon>
        <taxon>Metazoa</taxon>
        <taxon>Porifera</taxon>
        <taxon>Hexactinellida</taxon>
        <taxon>Hexasterophora</taxon>
        <taxon>Lyssacinosida</taxon>
        <taxon>Leucopsacidae</taxon>
        <taxon>Oopsacas</taxon>
    </lineage>
</organism>
<proteinExistence type="predicted"/>
<evidence type="ECO:0000256" key="1">
    <source>
        <dbReference type="ARBA" id="ARBA00022679"/>
    </source>
</evidence>
<dbReference type="GO" id="GO:0004674">
    <property type="term" value="F:protein serine/threonine kinase activity"/>
    <property type="evidence" value="ECO:0007669"/>
    <property type="project" value="TreeGrafter"/>
</dbReference>
<dbReference type="Pfam" id="PF00069">
    <property type="entry name" value="Pkinase"/>
    <property type="match status" value="1"/>
</dbReference>
<dbReference type="GO" id="GO:0005524">
    <property type="term" value="F:ATP binding"/>
    <property type="evidence" value="ECO:0007669"/>
    <property type="project" value="UniProtKB-KW"/>
</dbReference>
<dbReference type="SMART" id="SM00220">
    <property type="entry name" value="S_TKc"/>
    <property type="match status" value="1"/>
</dbReference>
<comment type="caution">
    <text evidence="6">The sequence shown here is derived from an EMBL/GenBank/DDBJ whole genome shotgun (WGS) entry which is preliminary data.</text>
</comment>
<evidence type="ECO:0000313" key="6">
    <source>
        <dbReference type="EMBL" id="KAI6645807.1"/>
    </source>
</evidence>
<reference evidence="6 7" key="1">
    <citation type="journal article" date="2023" name="BMC Biol.">
        <title>The compact genome of the sponge Oopsacas minuta (Hexactinellida) is lacking key metazoan core genes.</title>
        <authorList>
            <person name="Santini S."/>
            <person name="Schenkelaars Q."/>
            <person name="Jourda C."/>
            <person name="Duchesne M."/>
            <person name="Belahbib H."/>
            <person name="Rocher C."/>
            <person name="Selva M."/>
            <person name="Riesgo A."/>
            <person name="Vervoort M."/>
            <person name="Leys S.P."/>
            <person name="Kodjabachian L."/>
            <person name="Le Bivic A."/>
            <person name="Borchiellini C."/>
            <person name="Claverie J.M."/>
            <person name="Renard E."/>
        </authorList>
    </citation>
    <scope>NUCLEOTIDE SEQUENCE [LARGE SCALE GENOMIC DNA]</scope>
    <source>
        <strain evidence="6">SPO-2</strain>
    </source>
</reference>
<feature type="domain" description="Protein kinase" evidence="5">
    <location>
        <begin position="1"/>
        <end position="270"/>
    </location>
</feature>